<organism evidence="2 3">
    <name type="scientific">Branchiostoma floridae</name>
    <name type="common">Florida lancelet</name>
    <name type="synonym">Amphioxus</name>
    <dbReference type="NCBI Taxonomy" id="7739"/>
    <lineage>
        <taxon>Eukaryota</taxon>
        <taxon>Metazoa</taxon>
        <taxon>Chordata</taxon>
        <taxon>Cephalochordata</taxon>
        <taxon>Leptocardii</taxon>
        <taxon>Amphioxiformes</taxon>
        <taxon>Branchiostomatidae</taxon>
        <taxon>Branchiostoma</taxon>
    </lineage>
</organism>
<dbReference type="SUPFAM" id="SSF52540">
    <property type="entry name" value="P-loop containing nucleoside triphosphate hydrolases"/>
    <property type="match status" value="1"/>
</dbReference>
<name>A0A9J7HTV1_BRAFL</name>
<sequence length="379" mass="42712">MAEVADLPTEEEVDKMGILQLYLPLRNVGLTDAEVGKLSENDAKAELKRRIRDIQATAAERRRAGQAADNMTEVLEKNNLKQKRLKDLCHSIAAYLPNLDDAIKDQLKTRFDHEAGDILKEVQSHLDKEECFLLVAGETSSGKSTFLNLLLGDKVLPVAFESSTSAICEVKYGMTKQAVVHLREPNDQGQKQITIPLDGTEEHQAELRSYMHLKGAYRDQLPPAKKVEIFWPLPLLEGGIVIVDSPGVGESDMMDKVVADYIPNAFAFLYIINSANAGGVQHDRLGKLLKLYAEKENVFNSESAMFICNKWDLVEAEAPAKEQEEMKTNTFRKLSQMWPDLKESQVFYVSTKKERQILKLNLTMMLTVWHLAYLYVVIG</sequence>
<evidence type="ECO:0000259" key="1">
    <source>
        <dbReference type="Pfam" id="PF00350"/>
    </source>
</evidence>
<dbReference type="OMA" id="NSESAMF"/>
<dbReference type="InterPro" id="IPR045063">
    <property type="entry name" value="Dynamin_N"/>
</dbReference>
<dbReference type="RefSeq" id="XP_035663959.1">
    <property type="nucleotide sequence ID" value="XM_035808066.1"/>
</dbReference>
<evidence type="ECO:0000313" key="3">
    <source>
        <dbReference type="RefSeq" id="XP_035663959.1"/>
    </source>
</evidence>
<dbReference type="KEGG" id="bfo:118407569"/>
<dbReference type="Pfam" id="PF00350">
    <property type="entry name" value="Dynamin_N"/>
    <property type="match status" value="1"/>
</dbReference>
<keyword evidence="2" id="KW-1185">Reference proteome</keyword>
<accession>A0A9J7HTV1</accession>
<dbReference type="AlphaFoldDB" id="A0A9J7HTV1"/>
<feature type="domain" description="Dynamin N-terminal" evidence="1">
    <location>
        <begin position="134"/>
        <end position="276"/>
    </location>
</feature>
<evidence type="ECO:0000313" key="2">
    <source>
        <dbReference type="Proteomes" id="UP000001554"/>
    </source>
</evidence>
<dbReference type="Proteomes" id="UP000001554">
    <property type="component" value="Unplaced"/>
</dbReference>
<dbReference type="PANTHER" id="PTHR26392">
    <property type="entry name" value="MITOGEN-ACTIVATED PROTEIN KINASE KINASE KINASE 7-RELATED"/>
    <property type="match status" value="1"/>
</dbReference>
<proteinExistence type="predicted"/>
<dbReference type="OrthoDB" id="5981483at2759"/>
<reference evidence="3" key="1">
    <citation type="submission" date="2025-08" db="UniProtKB">
        <authorList>
            <consortium name="RefSeq"/>
        </authorList>
    </citation>
    <scope>IDENTIFICATION</scope>
    <source>
        <strain evidence="3">S238N-H82</strain>
        <tissue evidence="3">Testes</tissue>
    </source>
</reference>
<dbReference type="Gene3D" id="3.40.50.300">
    <property type="entry name" value="P-loop containing nucleotide triphosphate hydrolases"/>
    <property type="match status" value="1"/>
</dbReference>
<dbReference type="PANTHER" id="PTHR26392:SF92">
    <property type="entry name" value="PROTEIN KINASE DOMAIN-CONTAINING PROTEIN"/>
    <property type="match status" value="1"/>
</dbReference>
<dbReference type="InterPro" id="IPR027417">
    <property type="entry name" value="P-loop_NTPase"/>
</dbReference>
<dbReference type="GeneID" id="118407569"/>
<protein>
    <submittedName>
        <fullName evidence="3">Bacterial dynamin-like protein</fullName>
    </submittedName>
</protein>
<gene>
    <name evidence="3" type="primary">LOC118407569</name>
</gene>